<protein>
    <submittedName>
        <fullName evidence="1">Uncharacterized protein</fullName>
    </submittedName>
</protein>
<sequence>MAKGNGFQSRTCVHFSTTQRLLAIYRKYNHICRNELEAVHHAAGRSERGSVDSVTRTSLKRLFISTGCKRSRTSTIGKVHTIFIKKSSTSSCISRTPSSSFVLSRVQTAEVFL</sequence>
<dbReference type="AlphaFoldDB" id="A0A6G5AH36"/>
<name>A0A6G5AH36_RHIMP</name>
<evidence type="ECO:0000313" key="1">
    <source>
        <dbReference type="EMBL" id="NIE49480.1"/>
    </source>
</evidence>
<dbReference type="EMBL" id="GIKN01007207">
    <property type="protein sequence ID" value="NIE49480.1"/>
    <property type="molecule type" value="Transcribed_RNA"/>
</dbReference>
<reference evidence="1" key="1">
    <citation type="submission" date="2020-03" db="EMBL/GenBank/DDBJ databases">
        <title>A transcriptome and proteome of the tick Rhipicephalus microplus shaped by the genetic composition of its hosts and developmental stage.</title>
        <authorList>
            <person name="Garcia G.R."/>
            <person name="Ribeiro J.M.C."/>
            <person name="Maruyama S.R."/>
            <person name="Gardinasse L.G."/>
            <person name="Nelson K."/>
            <person name="Ferreira B.R."/>
            <person name="Andrade T.G."/>
            <person name="Santos I.K.F.M."/>
        </authorList>
    </citation>
    <scope>NUCLEOTIDE SEQUENCE</scope>
    <source>
        <strain evidence="1">NSGR</strain>
        <tissue evidence="1">Salivary glands</tissue>
    </source>
</reference>
<organism evidence="1">
    <name type="scientific">Rhipicephalus microplus</name>
    <name type="common">Cattle tick</name>
    <name type="synonym">Boophilus microplus</name>
    <dbReference type="NCBI Taxonomy" id="6941"/>
    <lineage>
        <taxon>Eukaryota</taxon>
        <taxon>Metazoa</taxon>
        <taxon>Ecdysozoa</taxon>
        <taxon>Arthropoda</taxon>
        <taxon>Chelicerata</taxon>
        <taxon>Arachnida</taxon>
        <taxon>Acari</taxon>
        <taxon>Parasitiformes</taxon>
        <taxon>Ixodida</taxon>
        <taxon>Ixodoidea</taxon>
        <taxon>Ixodidae</taxon>
        <taxon>Rhipicephalinae</taxon>
        <taxon>Rhipicephalus</taxon>
        <taxon>Boophilus</taxon>
    </lineage>
</organism>
<proteinExistence type="predicted"/>
<accession>A0A6G5AH36</accession>